<sequence>MSIKPGSKYYPLYEHLHYCNQAAVTLTFAEIEVLMGCSLPDSARRKKNWWSNRDSSSPLQAGAWISAGYQVECVDLAQQTVTFKTFRATYHIQRQDGEIIWNADAIKALRIAKGLNQEQFASELGVRRETISEWENSKYEPDRSKCKLLNIVAKQVNFAEPSTDS</sequence>
<evidence type="ECO:0000313" key="2">
    <source>
        <dbReference type="EMBL" id="MDG2989869.1"/>
    </source>
</evidence>
<dbReference type="InterPro" id="IPR001387">
    <property type="entry name" value="Cro/C1-type_HTH"/>
</dbReference>
<evidence type="ECO:0000313" key="3">
    <source>
        <dbReference type="Proteomes" id="UP001154265"/>
    </source>
</evidence>
<keyword evidence="3" id="KW-1185">Reference proteome</keyword>
<dbReference type="CDD" id="cd00093">
    <property type="entry name" value="HTH_XRE"/>
    <property type="match status" value="1"/>
</dbReference>
<accession>A0ABT6EWJ7</accession>
<dbReference type="SMART" id="SM00530">
    <property type="entry name" value="HTH_XRE"/>
    <property type="match status" value="1"/>
</dbReference>
<dbReference type="InterPro" id="IPR010982">
    <property type="entry name" value="Lambda_DNA-bd_dom_sf"/>
</dbReference>
<comment type="caution">
    <text evidence="2">The sequence shown here is derived from an EMBL/GenBank/DDBJ whole genome shotgun (WGS) entry which is preliminary data.</text>
</comment>
<dbReference type="SUPFAM" id="SSF47413">
    <property type="entry name" value="lambda repressor-like DNA-binding domains"/>
    <property type="match status" value="1"/>
</dbReference>
<reference evidence="2" key="2">
    <citation type="submission" date="2022-01" db="EMBL/GenBank/DDBJ databases">
        <authorList>
            <person name="Zivanovic Y."/>
            <person name="Moreira D."/>
            <person name="Lopez-Garcia P."/>
        </authorList>
    </citation>
    <scope>NUCLEOTIDE SEQUENCE</scope>
    <source>
        <strain evidence="2">G9</strain>
    </source>
</reference>
<feature type="domain" description="HTH cro/C1-type" evidence="1">
    <location>
        <begin position="106"/>
        <end position="149"/>
    </location>
</feature>
<gene>
    <name evidence="2" type="ORF">L3556_02805</name>
</gene>
<dbReference type="PROSITE" id="PS50943">
    <property type="entry name" value="HTH_CROC1"/>
    <property type="match status" value="1"/>
</dbReference>
<dbReference type="EMBL" id="JAKKUT010000002">
    <property type="protein sequence ID" value="MDG2989869.1"/>
    <property type="molecule type" value="Genomic_DNA"/>
</dbReference>
<proteinExistence type="predicted"/>
<dbReference type="Gene3D" id="1.10.260.40">
    <property type="entry name" value="lambda repressor-like DNA-binding domains"/>
    <property type="match status" value="1"/>
</dbReference>
<dbReference type="Pfam" id="PF24698">
    <property type="entry name" value="DUF7662"/>
    <property type="match status" value="1"/>
</dbReference>
<reference evidence="2" key="1">
    <citation type="journal article" date="2022" name="Genome Biol. Evol.">
        <title>A New Gene Family Diagnostic for Intracellular Biomineralization of Amorphous Ca Carbonates by Cyanobacteria.</title>
        <authorList>
            <person name="Benzerara K."/>
            <person name="Duprat E."/>
            <person name="Bitard-Feildel T."/>
            <person name="Caumes G."/>
            <person name="Cassier-Chauvat C."/>
            <person name="Chauvat F."/>
            <person name="Dezi M."/>
            <person name="Diop S.I."/>
            <person name="Gaschignard G."/>
            <person name="Gorgen S."/>
            <person name="Gugger M."/>
            <person name="Lopez-Garcia P."/>
            <person name="Millet M."/>
            <person name="Skouri-Panet F."/>
            <person name="Moreira D."/>
            <person name="Callebaut I."/>
        </authorList>
    </citation>
    <scope>NUCLEOTIDE SEQUENCE</scope>
    <source>
        <strain evidence="2">G9</strain>
    </source>
</reference>
<dbReference type="InterPro" id="IPR056079">
    <property type="entry name" value="DUF7662"/>
</dbReference>
<organism evidence="2 3">
    <name type="scientific">Candidatus Synechococcus calcipolaris G9</name>
    <dbReference type="NCBI Taxonomy" id="1497997"/>
    <lineage>
        <taxon>Bacteria</taxon>
        <taxon>Bacillati</taxon>
        <taxon>Cyanobacteriota</taxon>
        <taxon>Cyanophyceae</taxon>
        <taxon>Synechococcales</taxon>
        <taxon>Synechococcaceae</taxon>
        <taxon>Synechococcus</taxon>
    </lineage>
</organism>
<protein>
    <submittedName>
        <fullName evidence="2">Helix-turn-helix domain-containing protein</fullName>
    </submittedName>
</protein>
<name>A0ABT6EWJ7_9SYNE</name>
<evidence type="ECO:0000259" key="1">
    <source>
        <dbReference type="PROSITE" id="PS50943"/>
    </source>
</evidence>
<dbReference type="RefSeq" id="WP_277865794.1">
    <property type="nucleotide sequence ID" value="NZ_JAKKUT010000002.1"/>
</dbReference>
<dbReference type="Proteomes" id="UP001154265">
    <property type="component" value="Unassembled WGS sequence"/>
</dbReference>
<dbReference type="Pfam" id="PF01381">
    <property type="entry name" value="HTH_3"/>
    <property type="match status" value="1"/>
</dbReference>